<keyword evidence="4" id="KW-1185">Reference proteome</keyword>
<name>A0AAN7BIA9_9PEZI</name>
<evidence type="ECO:0000256" key="2">
    <source>
        <dbReference type="ARBA" id="ARBA00048655"/>
    </source>
</evidence>
<dbReference type="PANTHER" id="PTHR12149">
    <property type="entry name" value="FRUCTOSAMINE 3 KINASE-RELATED PROTEIN"/>
    <property type="match status" value="1"/>
</dbReference>
<dbReference type="InterPro" id="IPR011009">
    <property type="entry name" value="Kinase-like_dom_sf"/>
</dbReference>
<evidence type="ECO:0000256" key="1">
    <source>
        <dbReference type="ARBA" id="ARBA00011961"/>
    </source>
</evidence>
<protein>
    <recommendedName>
        <fullName evidence="1">protein-ribulosamine 3-kinase</fullName>
        <ecNumber evidence="1">2.7.1.172</ecNumber>
    </recommendedName>
</protein>
<dbReference type="SUPFAM" id="SSF56112">
    <property type="entry name" value="Protein kinase-like (PK-like)"/>
    <property type="match status" value="1"/>
</dbReference>
<evidence type="ECO:0000313" key="4">
    <source>
        <dbReference type="Proteomes" id="UP001301958"/>
    </source>
</evidence>
<dbReference type="Proteomes" id="UP001301958">
    <property type="component" value="Unassembled WGS sequence"/>
</dbReference>
<gene>
    <name evidence="3" type="ORF">QBC38DRAFT_512208</name>
</gene>
<accession>A0AAN7BIA9</accession>
<comment type="caution">
    <text evidence="3">The sequence shown here is derived from an EMBL/GenBank/DDBJ whole genome shotgun (WGS) entry which is preliminary data.</text>
</comment>
<dbReference type="AlphaFoldDB" id="A0AAN7BIA9"/>
<reference evidence="3" key="2">
    <citation type="submission" date="2023-05" db="EMBL/GenBank/DDBJ databases">
        <authorList>
            <consortium name="Lawrence Berkeley National Laboratory"/>
            <person name="Steindorff A."/>
            <person name="Hensen N."/>
            <person name="Bonometti L."/>
            <person name="Westerberg I."/>
            <person name="Brannstrom I.O."/>
            <person name="Guillou S."/>
            <person name="Cros-Aarteil S."/>
            <person name="Calhoun S."/>
            <person name="Haridas S."/>
            <person name="Kuo A."/>
            <person name="Mondo S."/>
            <person name="Pangilinan J."/>
            <person name="Riley R."/>
            <person name="Labutti K."/>
            <person name="Andreopoulos B."/>
            <person name="Lipzen A."/>
            <person name="Chen C."/>
            <person name="Yanf M."/>
            <person name="Daum C."/>
            <person name="Ng V."/>
            <person name="Clum A."/>
            <person name="Ohm R."/>
            <person name="Martin F."/>
            <person name="Silar P."/>
            <person name="Natvig D."/>
            <person name="Lalanne C."/>
            <person name="Gautier V."/>
            <person name="Ament-Velasquez S.L."/>
            <person name="Kruys A."/>
            <person name="Hutchinson M.I."/>
            <person name="Powell A.J."/>
            <person name="Barry K."/>
            <person name="Miller A.N."/>
            <person name="Grigoriev I.V."/>
            <person name="Debuchy R."/>
            <person name="Gladieux P."/>
            <person name="Thoren M.H."/>
            <person name="Johannesson H."/>
        </authorList>
    </citation>
    <scope>NUCLEOTIDE SEQUENCE</scope>
    <source>
        <strain evidence="3">CBS 990.96</strain>
    </source>
</reference>
<evidence type="ECO:0000313" key="3">
    <source>
        <dbReference type="EMBL" id="KAK4223747.1"/>
    </source>
</evidence>
<dbReference type="Gene3D" id="3.90.1200.10">
    <property type="match status" value="1"/>
</dbReference>
<dbReference type="EC" id="2.7.1.172" evidence="1"/>
<dbReference type="InterPro" id="IPR016477">
    <property type="entry name" value="Fructo-/Ketosamine-3-kinase"/>
</dbReference>
<sequence>MPTTHFWDKEIPVDLKLIQYIDQSVRSKCPPNTQFHSITPSGSSYWARTAKISASDSTNNLSTPFFLKVHQGPQGKDMASCEYHAMTLLHNAHFFLCCFTNLSNKIPSVANFPALIANFHKNNKNKSPTGEFGFPITMPNKIFDAEEKTHSPDEKFQKLRQNITTKVIPRLLRPLETEGRVLKPTLVHSDLWDGNASVDVDTGKPVIFDATPLCIVLGQLIRVSTDELGPWWCPRYKMTDEYIEEYIKHFPKSEPVEDFEDRGAFYNLRFDLHASSLYLGNLKHRQIAINTMKRPLDKYPLGYEWYA</sequence>
<dbReference type="Pfam" id="PF03881">
    <property type="entry name" value="Fructosamin_kin"/>
    <property type="match status" value="1"/>
</dbReference>
<dbReference type="EMBL" id="MU865416">
    <property type="protein sequence ID" value="KAK4223747.1"/>
    <property type="molecule type" value="Genomic_DNA"/>
</dbReference>
<comment type="catalytic activity">
    <reaction evidence="2">
        <text>N(6)-D-ribulosyl-L-lysyl-[protein] + ATP = N(6)-(3-O-phospho-D-ribulosyl)-L-lysyl-[protein] + ADP + H(+)</text>
        <dbReference type="Rhea" id="RHEA:48432"/>
        <dbReference type="Rhea" id="RHEA-COMP:12103"/>
        <dbReference type="Rhea" id="RHEA-COMP:12104"/>
        <dbReference type="ChEBI" id="CHEBI:15378"/>
        <dbReference type="ChEBI" id="CHEBI:30616"/>
        <dbReference type="ChEBI" id="CHEBI:90418"/>
        <dbReference type="ChEBI" id="CHEBI:90420"/>
        <dbReference type="ChEBI" id="CHEBI:456216"/>
        <dbReference type="EC" id="2.7.1.172"/>
    </reaction>
    <physiologicalReaction direction="left-to-right" evidence="2">
        <dbReference type="Rhea" id="RHEA:48433"/>
    </physiologicalReaction>
</comment>
<organism evidence="3 4">
    <name type="scientific">Podospora fimiseda</name>
    <dbReference type="NCBI Taxonomy" id="252190"/>
    <lineage>
        <taxon>Eukaryota</taxon>
        <taxon>Fungi</taxon>
        <taxon>Dikarya</taxon>
        <taxon>Ascomycota</taxon>
        <taxon>Pezizomycotina</taxon>
        <taxon>Sordariomycetes</taxon>
        <taxon>Sordariomycetidae</taxon>
        <taxon>Sordariales</taxon>
        <taxon>Podosporaceae</taxon>
        <taxon>Podospora</taxon>
    </lineage>
</organism>
<proteinExistence type="predicted"/>
<reference evidence="3" key="1">
    <citation type="journal article" date="2023" name="Mol. Phylogenet. Evol.">
        <title>Genome-scale phylogeny and comparative genomics of the fungal order Sordariales.</title>
        <authorList>
            <person name="Hensen N."/>
            <person name="Bonometti L."/>
            <person name="Westerberg I."/>
            <person name="Brannstrom I.O."/>
            <person name="Guillou S."/>
            <person name="Cros-Aarteil S."/>
            <person name="Calhoun S."/>
            <person name="Haridas S."/>
            <person name="Kuo A."/>
            <person name="Mondo S."/>
            <person name="Pangilinan J."/>
            <person name="Riley R."/>
            <person name="LaButti K."/>
            <person name="Andreopoulos B."/>
            <person name="Lipzen A."/>
            <person name="Chen C."/>
            <person name="Yan M."/>
            <person name="Daum C."/>
            <person name="Ng V."/>
            <person name="Clum A."/>
            <person name="Steindorff A."/>
            <person name="Ohm R.A."/>
            <person name="Martin F."/>
            <person name="Silar P."/>
            <person name="Natvig D.O."/>
            <person name="Lalanne C."/>
            <person name="Gautier V."/>
            <person name="Ament-Velasquez S.L."/>
            <person name="Kruys A."/>
            <person name="Hutchinson M.I."/>
            <person name="Powell A.J."/>
            <person name="Barry K."/>
            <person name="Miller A.N."/>
            <person name="Grigoriev I.V."/>
            <person name="Debuchy R."/>
            <person name="Gladieux P."/>
            <person name="Hiltunen Thoren M."/>
            <person name="Johannesson H."/>
        </authorList>
    </citation>
    <scope>NUCLEOTIDE SEQUENCE</scope>
    <source>
        <strain evidence="3">CBS 990.96</strain>
    </source>
</reference>
<dbReference type="PANTHER" id="PTHR12149:SF8">
    <property type="entry name" value="PROTEIN-RIBULOSAMINE 3-KINASE"/>
    <property type="match status" value="1"/>
</dbReference>
<dbReference type="GO" id="GO:0102193">
    <property type="term" value="F:protein-ribulosamine 3-kinase activity"/>
    <property type="evidence" value="ECO:0007669"/>
    <property type="project" value="UniProtKB-EC"/>
</dbReference>